<dbReference type="Proteomes" id="UP000238218">
    <property type="component" value="Unassembled WGS sequence"/>
</dbReference>
<keyword evidence="1" id="KW-0805">Transcription regulation</keyword>
<keyword evidence="2" id="KW-0238">DNA-binding</keyword>
<comment type="caution">
    <text evidence="5">The sequence shown here is derived from an EMBL/GenBank/DDBJ whole genome shotgun (WGS) entry which is preliminary data.</text>
</comment>
<evidence type="ECO:0000256" key="1">
    <source>
        <dbReference type="ARBA" id="ARBA00023015"/>
    </source>
</evidence>
<organism evidence="5 6">
    <name type="scientific">Aphanothece cf. minutissima CCALA 015</name>
    <dbReference type="NCBI Taxonomy" id="2107695"/>
    <lineage>
        <taxon>Bacteria</taxon>
        <taxon>Bacillati</taxon>
        <taxon>Cyanobacteriota</taxon>
        <taxon>Cyanophyceae</taxon>
        <taxon>Oscillatoriophycideae</taxon>
        <taxon>Chroococcales</taxon>
        <taxon>Aphanothecaceae</taxon>
        <taxon>Aphanothece</taxon>
    </lineage>
</organism>
<protein>
    <recommendedName>
        <fullName evidence="4">HTH hxlR-type domain-containing protein</fullName>
    </recommendedName>
</protein>
<gene>
    <name evidence="5" type="ORF">C7B81_13920</name>
</gene>
<keyword evidence="6" id="KW-1185">Reference proteome</keyword>
<proteinExistence type="predicted"/>
<name>A0ABX5F560_9CHRO</name>
<evidence type="ECO:0000313" key="5">
    <source>
        <dbReference type="EMBL" id="PSB36421.1"/>
    </source>
</evidence>
<dbReference type="PANTHER" id="PTHR33204:SF29">
    <property type="entry name" value="TRANSCRIPTIONAL REGULATOR"/>
    <property type="match status" value="1"/>
</dbReference>
<keyword evidence="3" id="KW-0804">Transcription</keyword>
<feature type="domain" description="HTH hxlR-type" evidence="4">
    <location>
        <begin position="55"/>
        <end position="159"/>
    </location>
</feature>
<dbReference type="InterPro" id="IPR036390">
    <property type="entry name" value="WH_DNA-bd_sf"/>
</dbReference>
<dbReference type="CDD" id="cd00090">
    <property type="entry name" value="HTH_ARSR"/>
    <property type="match status" value="1"/>
</dbReference>
<evidence type="ECO:0000256" key="2">
    <source>
        <dbReference type="ARBA" id="ARBA00023125"/>
    </source>
</evidence>
<dbReference type="InterPro" id="IPR002577">
    <property type="entry name" value="HTH_HxlR"/>
</dbReference>
<dbReference type="SUPFAM" id="SSF46785">
    <property type="entry name" value="Winged helix' DNA-binding domain"/>
    <property type="match status" value="1"/>
</dbReference>
<dbReference type="InterPro" id="IPR036388">
    <property type="entry name" value="WH-like_DNA-bd_sf"/>
</dbReference>
<dbReference type="PANTHER" id="PTHR33204">
    <property type="entry name" value="TRANSCRIPTIONAL REGULATOR, MARR FAMILY"/>
    <property type="match status" value="1"/>
</dbReference>
<dbReference type="Gene3D" id="1.10.10.10">
    <property type="entry name" value="Winged helix-like DNA-binding domain superfamily/Winged helix DNA-binding domain"/>
    <property type="match status" value="1"/>
</dbReference>
<accession>A0ABX5F560</accession>
<reference evidence="5 6" key="1">
    <citation type="submission" date="2018-02" db="EMBL/GenBank/DDBJ databases">
        <authorList>
            <person name="Moore K."/>
            <person name="Momper L."/>
        </authorList>
    </citation>
    <scope>NUCLEOTIDE SEQUENCE [LARGE SCALE GENOMIC DNA]</scope>
    <source>
        <strain evidence="5 6">CCALA 015</strain>
    </source>
</reference>
<dbReference type="EMBL" id="PVWP01000010">
    <property type="protein sequence ID" value="PSB36421.1"/>
    <property type="molecule type" value="Genomic_DNA"/>
</dbReference>
<evidence type="ECO:0000256" key="3">
    <source>
        <dbReference type="ARBA" id="ARBA00023163"/>
    </source>
</evidence>
<dbReference type="Pfam" id="PF01638">
    <property type="entry name" value="HxlR"/>
    <property type="match status" value="1"/>
</dbReference>
<evidence type="ECO:0000259" key="4">
    <source>
        <dbReference type="PROSITE" id="PS51118"/>
    </source>
</evidence>
<reference evidence="5 6" key="2">
    <citation type="submission" date="2018-03" db="EMBL/GenBank/DDBJ databases">
        <title>The ancient ancestry and fast evolution of plastids.</title>
        <authorList>
            <person name="Moore K.R."/>
            <person name="Magnabosco C."/>
            <person name="Momper L."/>
            <person name="Gold D.A."/>
            <person name="Bosak T."/>
            <person name="Fournier G.P."/>
        </authorList>
    </citation>
    <scope>NUCLEOTIDE SEQUENCE [LARGE SCALE GENOMIC DNA]</scope>
    <source>
        <strain evidence="5 6">CCALA 015</strain>
    </source>
</reference>
<sequence length="162" mass="18408">MPRDPPVTRATLPCSRVIVGRALRRGQEWASNLWPPALERKDLPAGALVPTTEADPIEATAFVRAALQVLEGKWTLPILWQLRQGPQRYGDLRRVIPEISDKLLTQRLRDLERDGLVEREVTPTRPPRVSYSFSDYGRTLIPVIQSLCAWGQQHGVRQGRRD</sequence>
<evidence type="ECO:0000313" key="6">
    <source>
        <dbReference type="Proteomes" id="UP000238218"/>
    </source>
</evidence>
<dbReference type="InterPro" id="IPR011991">
    <property type="entry name" value="ArsR-like_HTH"/>
</dbReference>
<dbReference type="PROSITE" id="PS51118">
    <property type="entry name" value="HTH_HXLR"/>
    <property type="match status" value="1"/>
</dbReference>